<comment type="cofactor">
    <cofactor evidence="1">
        <name>[4Fe-4S] cluster</name>
        <dbReference type="ChEBI" id="CHEBI:49883"/>
    </cofactor>
</comment>
<dbReference type="PANTHER" id="PTHR11228">
    <property type="entry name" value="RADICAL SAM DOMAIN PROTEIN"/>
    <property type="match status" value="1"/>
</dbReference>
<dbReference type="AlphaFoldDB" id="A0A1E3GPP2"/>
<dbReference type="InterPro" id="IPR058240">
    <property type="entry name" value="rSAM_sf"/>
</dbReference>
<dbReference type="InterPro" id="IPR013785">
    <property type="entry name" value="Aldolase_TIM"/>
</dbReference>
<comment type="caution">
    <text evidence="8">The sequence shown here is derived from an EMBL/GenBank/DDBJ whole genome shotgun (WGS) entry which is preliminary data.</text>
</comment>
<keyword evidence="8" id="KW-0456">Lyase</keyword>
<evidence type="ECO:0000256" key="3">
    <source>
        <dbReference type="ARBA" id="ARBA00022691"/>
    </source>
</evidence>
<keyword evidence="2" id="KW-0004">4Fe-4S</keyword>
<evidence type="ECO:0000256" key="6">
    <source>
        <dbReference type="ARBA" id="ARBA00023014"/>
    </source>
</evidence>
<evidence type="ECO:0000256" key="5">
    <source>
        <dbReference type="ARBA" id="ARBA00023004"/>
    </source>
</evidence>
<dbReference type="CDD" id="cd01335">
    <property type="entry name" value="Radical_SAM"/>
    <property type="match status" value="1"/>
</dbReference>
<dbReference type="Proteomes" id="UP000094379">
    <property type="component" value="Unassembled WGS sequence"/>
</dbReference>
<evidence type="ECO:0000256" key="4">
    <source>
        <dbReference type="ARBA" id="ARBA00022723"/>
    </source>
</evidence>
<protein>
    <submittedName>
        <fullName evidence="8">Cyclic pyranopterin monophosphate synthase</fullName>
        <ecNumber evidence="8">4.1.99.18</ecNumber>
    </submittedName>
</protein>
<keyword evidence="3" id="KW-0949">S-adenosyl-L-methionine</keyword>
<dbReference type="InterPro" id="IPR050377">
    <property type="entry name" value="Radical_SAM_PqqE_MftC-like"/>
</dbReference>
<accession>A0A1E3GPP2</accession>
<evidence type="ECO:0000259" key="7">
    <source>
        <dbReference type="PROSITE" id="PS51918"/>
    </source>
</evidence>
<dbReference type="RefSeq" id="WP_069296676.1">
    <property type="nucleotide sequence ID" value="NZ_MCRI01000031.1"/>
</dbReference>
<dbReference type="SFLD" id="SFLDG01387">
    <property type="entry name" value="BtrN-like_SPASM_domain_contain"/>
    <property type="match status" value="1"/>
</dbReference>
<evidence type="ECO:0000256" key="1">
    <source>
        <dbReference type="ARBA" id="ARBA00001966"/>
    </source>
</evidence>
<dbReference type="InterPro" id="IPR023885">
    <property type="entry name" value="4Fe4S-binding_SPASM_dom"/>
</dbReference>
<sequence>MKAEVKPRINLEERTPLQDVIPLATPMILFVDPASACNFECTFCPTGHKDLIKDTGRFVGRMKFEVFQKVIDDLAGFDKPIKVLRMYKDGEPLLNKEMAKMVAYAKQSPFVDYIDTTTNGSLMTPERMGPILEAGLDKINISVDGMNKEQYKKFTNFNFDFEQFVENVKWLYANKGNCEIVMKIPKELITEDQQQEFFDVFGDYCDRISLENFAPCWPQFDVEEKTGIKITEGIYNQPITRTDTCPYIFYGMSVNADGLVSSCFLDWERRLIVGDVREHSLREIWNSTEFNELRLQHLEGRRNEHPVCNNCGQLTHCLPDNIDPYQPVLLKRFKAHLANR</sequence>
<dbReference type="Pfam" id="PF13186">
    <property type="entry name" value="SPASM"/>
    <property type="match status" value="1"/>
</dbReference>
<keyword evidence="9" id="KW-1185">Reference proteome</keyword>
<dbReference type="GO" id="GO:0046872">
    <property type="term" value="F:metal ion binding"/>
    <property type="evidence" value="ECO:0007669"/>
    <property type="project" value="UniProtKB-KW"/>
</dbReference>
<dbReference type="PATRIC" id="fig|291169.3.peg.2290"/>
<reference evidence="8 9" key="1">
    <citation type="submission" date="2016-07" db="EMBL/GenBank/DDBJ databases">
        <title>Draft Genome Sequence of Methylophaga muralis Bur 1.</title>
        <authorList>
            <person name="Vasilenko O.V."/>
            <person name="Doronina N.V."/>
            <person name="Shmareva M.N."/>
            <person name="Tarlachkov S.V."/>
            <person name="Mustakhimov I."/>
            <person name="Trotsenko Y.A."/>
        </authorList>
    </citation>
    <scope>NUCLEOTIDE SEQUENCE [LARGE SCALE GENOMIC DNA]</scope>
    <source>
        <strain evidence="8 9">Bur 1</strain>
    </source>
</reference>
<gene>
    <name evidence="8" type="primary">moaA_2</name>
    <name evidence="8" type="ORF">A9E74_02282</name>
</gene>
<organism evidence="8 9">
    <name type="scientific">Methylophaga muralis</name>
    <dbReference type="NCBI Taxonomy" id="291169"/>
    <lineage>
        <taxon>Bacteria</taxon>
        <taxon>Pseudomonadati</taxon>
        <taxon>Pseudomonadota</taxon>
        <taxon>Gammaproteobacteria</taxon>
        <taxon>Thiotrichales</taxon>
        <taxon>Piscirickettsiaceae</taxon>
        <taxon>Methylophaga</taxon>
    </lineage>
</organism>
<dbReference type="STRING" id="291169.A9E74_02282"/>
<keyword evidence="5" id="KW-0408">Iron</keyword>
<dbReference type="SUPFAM" id="SSF102114">
    <property type="entry name" value="Radical SAM enzymes"/>
    <property type="match status" value="1"/>
</dbReference>
<evidence type="ECO:0000313" key="9">
    <source>
        <dbReference type="Proteomes" id="UP000094379"/>
    </source>
</evidence>
<dbReference type="InterPro" id="IPR007197">
    <property type="entry name" value="rSAM"/>
</dbReference>
<keyword evidence="4" id="KW-0479">Metal-binding</keyword>
<name>A0A1E3GPP2_9GAMM</name>
<dbReference type="InterPro" id="IPR034391">
    <property type="entry name" value="AdoMet-like_SPASM_containing"/>
</dbReference>
<keyword evidence="6" id="KW-0411">Iron-sulfur</keyword>
<proteinExistence type="predicted"/>
<dbReference type="Pfam" id="PF04055">
    <property type="entry name" value="Radical_SAM"/>
    <property type="match status" value="1"/>
</dbReference>
<feature type="domain" description="Radical SAM core" evidence="7">
    <location>
        <begin position="23"/>
        <end position="246"/>
    </location>
</feature>
<dbReference type="SFLD" id="SFLDS00029">
    <property type="entry name" value="Radical_SAM"/>
    <property type="match status" value="1"/>
</dbReference>
<evidence type="ECO:0000313" key="8">
    <source>
        <dbReference type="EMBL" id="ODN66000.1"/>
    </source>
</evidence>
<evidence type="ECO:0000256" key="2">
    <source>
        <dbReference type="ARBA" id="ARBA00022485"/>
    </source>
</evidence>
<dbReference type="SFLD" id="SFLDG01067">
    <property type="entry name" value="SPASM/twitch_domain_containing"/>
    <property type="match status" value="1"/>
</dbReference>
<dbReference type="EC" id="4.1.99.18" evidence="8"/>
<dbReference type="PANTHER" id="PTHR11228:SF7">
    <property type="entry name" value="PQQA PEPTIDE CYCLASE"/>
    <property type="match status" value="1"/>
</dbReference>
<dbReference type="PROSITE" id="PS51918">
    <property type="entry name" value="RADICAL_SAM"/>
    <property type="match status" value="1"/>
</dbReference>
<dbReference type="EMBL" id="MCRI01000031">
    <property type="protein sequence ID" value="ODN66000.1"/>
    <property type="molecule type" value="Genomic_DNA"/>
</dbReference>
<dbReference type="CDD" id="cd21127">
    <property type="entry name" value="SPASM_rSAM"/>
    <property type="match status" value="1"/>
</dbReference>
<dbReference type="GO" id="GO:0051536">
    <property type="term" value="F:iron-sulfur cluster binding"/>
    <property type="evidence" value="ECO:0007669"/>
    <property type="project" value="UniProtKB-KW"/>
</dbReference>
<dbReference type="GO" id="GO:0016829">
    <property type="term" value="F:lyase activity"/>
    <property type="evidence" value="ECO:0007669"/>
    <property type="project" value="UniProtKB-KW"/>
</dbReference>
<dbReference type="Gene3D" id="3.20.20.70">
    <property type="entry name" value="Aldolase class I"/>
    <property type="match status" value="1"/>
</dbReference>